<evidence type="ECO:0000313" key="2">
    <source>
        <dbReference type="Proteomes" id="UP000789901"/>
    </source>
</evidence>
<name>A0ABN7V0Y2_GIGMA</name>
<reference evidence="1 2" key="1">
    <citation type="submission" date="2021-06" db="EMBL/GenBank/DDBJ databases">
        <authorList>
            <person name="Kallberg Y."/>
            <person name="Tangrot J."/>
            <person name="Rosling A."/>
        </authorList>
    </citation>
    <scope>NUCLEOTIDE SEQUENCE [LARGE SCALE GENOMIC DNA]</scope>
    <source>
        <strain evidence="1 2">120-4 pot B 10/14</strain>
    </source>
</reference>
<organism evidence="1 2">
    <name type="scientific">Gigaspora margarita</name>
    <dbReference type="NCBI Taxonomy" id="4874"/>
    <lineage>
        <taxon>Eukaryota</taxon>
        <taxon>Fungi</taxon>
        <taxon>Fungi incertae sedis</taxon>
        <taxon>Mucoromycota</taxon>
        <taxon>Glomeromycotina</taxon>
        <taxon>Glomeromycetes</taxon>
        <taxon>Diversisporales</taxon>
        <taxon>Gigasporaceae</taxon>
        <taxon>Gigaspora</taxon>
    </lineage>
</organism>
<dbReference type="Proteomes" id="UP000789901">
    <property type="component" value="Unassembled WGS sequence"/>
</dbReference>
<gene>
    <name evidence="1" type="ORF">GMARGA_LOCUS12948</name>
</gene>
<proteinExistence type="predicted"/>
<protein>
    <submittedName>
        <fullName evidence="1">33789_t:CDS:1</fullName>
    </submittedName>
</protein>
<keyword evidence="2" id="KW-1185">Reference proteome</keyword>
<evidence type="ECO:0000313" key="1">
    <source>
        <dbReference type="EMBL" id="CAG8713842.1"/>
    </source>
</evidence>
<accession>A0ABN7V0Y2</accession>
<dbReference type="EMBL" id="CAJVQB010008091">
    <property type="protein sequence ID" value="CAG8713842.1"/>
    <property type="molecule type" value="Genomic_DNA"/>
</dbReference>
<sequence length="229" mass="26791">MLNDKENIYFISYLDKELTRFKPTNPMDKFSMVLSDVVNIIEVIKVLNNSTEYNEHISNEIDNSIRKVIKDIHSLTECGDEYSQFLSYQSFETIRIFLLYIQKMINIIKKEILPLKVPLMYIQTNIIAFMEEFESFVNFTINKMKTLSEKKDNKETKYNGYFKNINECLSIATGIIYPIERGEANQLFGVILSKLISTKSYQTIISEKGSKDSKFVILSHFDFDDKSEK</sequence>
<comment type="caution">
    <text evidence="1">The sequence shown here is derived from an EMBL/GenBank/DDBJ whole genome shotgun (WGS) entry which is preliminary data.</text>
</comment>